<feature type="transmembrane region" description="Helical" evidence="9">
    <location>
        <begin position="12"/>
        <end position="33"/>
    </location>
</feature>
<dbReference type="GO" id="GO:0009306">
    <property type="term" value="P:protein secretion"/>
    <property type="evidence" value="ECO:0007669"/>
    <property type="project" value="UniProtKB-UniRule"/>
</dbReference>
<comment type="subcellular location">
    <subcellularLocation>
        <location evidence="1">Membrane</location>
    </subcellularLocation>
</comment>
<evidence type="ECO:0000313" key="10">
    <source>
        <dbReference type="EMBL" id="EAR21129.1"/>
    </source>
</evidence>
<gene>
    <name evidence="9" type="primary">secE</name>
    <name evidence="10" type="ORF">NB231_08162</name>
</gene>
<feature type="transmembrane region" description="Helical" evidence="9">
    <location>
        <begin position="93"/>
        <end position="117"/>
    </location>
</feature>
<keyword evidence="6 9" id="KW-1133">Transmembrane helix</keyword>
<comment type="similarity">
    <text evidence="9">Belongs to the SecE/SEC61-gamma family.</text>
</comment>
<keyword evidence="4 9" id="KW-0812">Transmembrane</keyword>
<dbReference type="HOGENOM" id="CLU_113663_0_1_6"/>
<dbReference type="GO" id="GO:0005886">
    <property type="term" value="C:plasma membrane"/>
    <property type="evidence" value="ECO:0007669"/>
    <property type="project" value="UniProtKB-UniRule"/>
</dbReference>
<comment type="caution">
    <text evidence="10">The sequence shown here is derived from an EMBL/GenBank/DDBJ whole genome shotgun (WGS) entry which is preliminary data.</text>
</comment>
<evidence type="ECO:0000256" key="2">
    <source>
        <dbReference type="ARBA" id="ARBA00022448"/>
    </source>
</evidence>
<evidence type="ECO:0000256" key="5">
    <source>
        <dbReference type="ARBA" id="ARBA00022927"/>
    </source>
</evidence>
<comment type="function">
    <text evidence="9">Essential subunit of the Sec protein translocation channel SecYEG. Clamps together the 2 halves of SecY. May contact the channel plug during translocation.</text>
</comment>
<dbReference type="NCBIfam" id="TIGR00964">
    <property type="entry name" value="secE_bact"/>
    <property type="match status" value="1"/>
</dbReference>
<dbReference type="eggNOG" id="COG0690">
    <property type="taxonomic scope" value="Bacteria"/>
</dbReference>
<evidence type="ECO:0000256" key="4">
    <source>
        <dbReference type="ARBA" id="ARBA00022692"/>
    </source>
</evidence>
<dbReference type="PANTHER" id="PTHR33910">
    <property type="entry name" value="PROTEIN TRANSLOCASE SUBUNIT SECE"/>
    <property type="match status" value="1"/>
</dbReference>
<dbReference type="GO" id="GO:0043952">
    <property type="term" value="P:protein transport by the Sec complex"/>
    <property type="evidence" value="ECO:0007669"/>
    <property type="project" value="UniProtKB-UniRule"/>
</dbReference>
<dbReference type="PANTHER" id="PTHR33910:SF1">
    <property type="entry name" value="PROTEIN TRANSLOCASE SUBUNIT SECE"/>
    <property type="match status" value="1"/>
</dbReference>
<comment type="caution">
    <text evidence="9">Lacks conserved residue(s) required for the propagation of feature annotation.</text>
</comment>
<evidence type="ECO:0000313" key="11">
    <source>
        <dbReference type="Proteomes" id="UP000003374"/>
    </source>
</evidence>
<dbReference type="InterPro" id="IPR038379">
    <property type="entry name" value="SecE_sf"/>
</dbReference>
<comment type="subunit">
    <text evidence="9">Component of the Sec protein translocase complex. Heterotrimer consisting of SecY, SecE and SecG subunits. The heterotrimers can form oligomers, although 1 heterotrimer is thought to be able to translocate proteins. Interacts with the ribosome. Interacts with SecDF, and other proteins may be involved. Interacts with SecA.</text>
</comment>
<dbReference type="EMBL" id="AAOF01000012">
    <property type="protein sequence ID" value="EAR21129.1"/>
    <property type="molecule type" value="Genomic_DNA"/>
</dbReference>
<dbReference type="GO" id="GO:0008320">
    <property type="term" value="F:protein transmembrane transporter activity"/>
    <property type="evidence" value="ECO:0007669"/>
    <property type="project" value="UniProtKB-UniRule"/>
</dbReference>
<organism evidence="10 11">
    <name type="scientific">Nitrococcus mobilis Nb-231</name>
    <dbReference type="NCBI Taxonomy" id="314278"/>
    <lineage>
        <taxon>Bacteria</taxon>
        <taxon>Pseudomonadati</taxon>
        <taxon>Pseudomonadota</taxon>
        <taxon>Gammaproteobacteria</taxon>
        <taxon>Chromatiales</taxon>
        <taxon>Ectothiorhodospiraceae</taxon>
        <taxon>Nitrococcus</taxon>
    </lineage>
</organism>
<dbReference type="InterPro" id="IPR001901">
    <property type="entry name" value="Translocase_SecE/Sec61-g"/>
</dbReference>
<dbReference type="PRINTS" id="PR01650">
    <property type="entry name" value="SECETRNLCASE"/>
</dbReference>
<proteinExistence type="inferred from homology"/>
<dbReference type="OrthoDB" id="9806365at2"/>
<sequence length="125" mass="13825">MNARAESESSVIDTIKLVVAALVFLGGVGGFYYYSDELLLYRVLGLLAVSLVAVGICMTTHAGREVWAFARDSRQELRKVVWPTKQESLQSTLVVLVVVVLVGVFLWLLDTFFLWAIQLLLHPGG</sequence>
<dbReference type="GO" id="GO:0006605">
    <property type="term" value="P:protein targeting"/>
    <property type="evidence" value="ECO:0007669"/>
    <property type="project" value="UniProtKB-UniRule"/>
</dbReference>
<dbReference type="HAMAP" id="MF_00422">
    <property type="entry name" value="SecE"/>
    <property type="match status" value="1"/>
</dbReference>
<dbReference type="Gene3D" id="1.20.5.1030">
    <property type="entry name" value="Preprotein translocase secy subunit"/>
    <property type="match status" value="1"/>
</dbReference>
<evidence type="ECO:0000256" key="6">
    <source>
        <dbReference type="ARBA" id="ARBA00022989"/>
    </source>
</evidence>
<keyword evidence="5 9" id="KW-0653">Protein transport</keyword>
<dbReference type="AlphaFoldDB" id="A4BT61"/>
<feature type="transmembrane region" description="Helical" evidence="9">
    <location>
        <begin position="39"/>
        <end position="58"/>
    </location>
</feature>
<dbReference type="RefSeq" id="WP_005001339.1">
    <property type="nucleotide sequence ID" value="NZ_CH672427.1"/>
</dbReference>
<keyword evidence="3 9" id="KW-1003">Cell membrane</keyword>
<evidence type="ECO:0000256" key="3">
    <source>
        <dbReference type="ARBA" id="ARBA00022475"/>
    </source>
</evidence>
<evidence type="ECO:0000256" key="8">
    <source>
        <dbReference type="ARBA" id="ARBA00023136"/>
    </source>
</evidence>
<evidence type="ECO:0000256" key="9">
    <source>
        <dbReference type="HAMAP-Rule" id="MF_00422"/>
    </source>
</evidence>
<dbReference type="InterPro" id="IPR005807">
    <property type="entry name" value="SecE_bac"/>
</dbReference>
<dbReference type="PROSITE" id="PS01067">
    <property type="entry name" value="SECE_SEC61G"/>
    <property type="match status" value="1"/>
</dbReference>
<reference evidence="10 11" key="1">
    <citation type="submission" date="2006-02" db="EMBL/GenBank/DDBJ databases">
        <authorList>
            <person name="Waterbury J."/>
            <person name="Ferriera S."/>
            <person name="Johnson J."/>
            <person name="Kravitz S."/>
            <person name="Halpern A."/>
            <person name="Remington K."/>
            <person name="Beeson K."/>
            <person name="Tran B."/>
            <person name="Rogers Y.-H."/>
            <person name="Friedman R."/>
            <person name="Venter J.C."/>
        </authorList>
    </citation>
    <scope>NUCLEOTIDE SEQUENCE [LARGE SCALE GENOMIC DNA]</scope>
    <source>
        <strain evidence="10 11">Nb-231</strain>
    </source>
</reference>
<evidence type="ECO:0000256" key="1">
    <source>
        <dbReference type="ARBA" id="ARBA00004370"/>
    </source>
</evidence>
<dbReference type="STRING" id="314278.NB231_08162"/>
<name>A4BT61_9GAMM</name>
<dbReference type="GO" id="GO:0065002">
    <property type="term" value="P:intracellular protein transmembrane transport"/>
    <property type="evidence" value="ECO:0007669"/>
    <property type="project" value="UniProtKB-UniRule"/>
</dbReference>
<dbReference type="Pfam" id="PF00584">
    <property type="entry name" value="SecE"/>
    <property type="match status" value="1"/>
</dbReference>
<keyword evidence="8 9" id="KW-0472">Membrane</keyword>
<keyword evidence="7 9" id="KW-0811">Translocation</keyword>
<keyword evidence="11" id="KW-1185">Reference proteome</keyword>
<protein>
    <recommendedName>
        <fullName evidence="9">Protein translocase subunit SecE</fullName>
    </recommendedName>
</protein>
<evidence type="ECO:0000256" key="7">
    <source>
        <dbReference type="ARBA" id="ARBA00023010"/>
    </source>
</evidence>
<dbReference type="Proteomes" id="UP000003374">
    <property type="component" value="Unassembled WGS sequence"/>
</dbReference>
<accession>A4BT61</accession>
<keyword evidence="2 9" id="KW-0813">Transport</keyword>